<dbReference type="OrthoDB" id="3893742at2"/>
<proteinExistence type="predicted"/>
<evidence type="ECO:0000313" key="1">
    <source>
        <dbReference type="EMBL" id="RFU63727.1"/>
    </source>
</evidence>
<organism evidence="1 2">
    <name type="scientific">Peribacillus glennii</name>
    <dbReference type="NCBI Taxonomy" id="2303991"/>
    <lineage>
        <taxon>Bacteria</taxon>
        <taxon>Bacillati</taxon>
        <taxon>Bacillota</taxon>
        <taxon>Bacilli</taxon>
        <taxon>Bacillales</taxon>
        <taxon>Bacillaceae</taxon>
        <taxon>Peribacillus</taxon>
    </lineage>
</organism>
<keyword evidence="2" id="KW-1185">Reference proteome</keyword>
<reference evidence="1 2" key="1">
    <citation type="submission" date="2018-08" db="EMBL/GenBank/DDBJ databases">
        <title>Bacillus chawlae sp. nov., Bacillus glennii sp. nov., and Bacillus saganii sp. nov. Isolated from the Vehicle Assembly Building at Kennedy Space Center where the Viking Spacecraft were Assembled.</title>
        <authorList>
            <person name="Seuylemezian A."/>
            <person name="Vaishampayan P."/>
        </authorList>
    </citation>
    <scope>NUCLEOTIDE SEQUENCE [LARGE SCALE GENOMIC DNA]</scope>
    <source>
        <strain evidence="1 2">V44-8</strain>
    </source>
</reference>
<gene>
    <name evidence="1" type="ORF">D0466_09630</name>
</gene>
<comment type="caution">
    <text evidence="1">The sequence shown here is derived from an EMBL/GenBank/DDBJ whole genome shotgun (WGS) entry which is preliminary data.</text>
</comment>
<name>A0A372LCM4_9BACI</name>
<dbReference type="RefSeq" id="WP_117322366.1">
    <property type="nucleotide sequence ID" value="NZ_QVTD01000005.1"/>
</dbReference>
<dbReference type="AlphaFoldDB" id="A0A372LCM4"/>
<protein>
    <submittedName>
        <fullName evidence="1">Uncharacterized protein</fullName>
    </submittedName>
</protein>
<dbReference type="Proteomes" id="UP000262939">
    <property type="component" value="Unassembled WGS sequence"/>
</dbReference>
<accession>A0A372LCM4</accession>
<sequence>MGLLWQSEDNRFSHLVELYVQDSSKNRGGIKESLIGEAQKLLVDKIGLECLLHYAPILDQYGFFVGGPWEKADKLQPRLVRGTLMAGGDMAAAEAISNLRMLAVANENYYAPSIPKELAKGYLDEVIAANLDVLYVPETEEARIKGSLVPKEIRLLFEFIAERHSSPDILAFLTDEIEKLSVQRPIITDKIEKLIASGIASTSKNQRENTKFHSFEKALMAPSQLAEQYGKNYMEALARSPENALYKEAEQLCRSMKETGIVSMFHVNLIVFAAASYKLDLVRKLLGLSKEGFKRLDKHAELVKKIIETAIKPETKQTVYSLSRLLERDIFTGNFVEILEELLNTEPCQAVERKLIAVYGDSGIPAETYLLAGTVSVLGQPLGIGQGFNPCCQSTRALSYWAQKNPVFLLELILEAVKRENIIFPFEGHLIDSSFLPVRDLDFTIPMDPVSAVLVPLLDAIYGNMIKRAGFRGGDIHKVINPEFHRQGVLSGFADKYHNGDFSSLFYRYYHPDFSNIKISGHLPQPAGIIIYSQDDSALGAHAILIQRIGKDPSGEVRVYFYNPNNDSSQTWGKTIKTSVAGKGELEGESSLLFDEFLHCLYAFHFPN</sequence>
<evidence type="ECO:0000313" key="2">
    <source>
        <dbReference type="Proteomes" id="UP000262939"/>
    </source>
</evidence>
<dbReference type="EMBL" id="QVTD01000005">
    <property type="protein sequence ID" value="RFU63727.1"/>
    <property type="molecule type" value="Genomic_DNA"/>
</dbReference>